<organism evidence="2 3">
    <name type="scientific">Candidatus Caccalectryoclostridium excrementigallinarum</name>
    <dbReference type="NCBI Taxonomy" id="2840710"/>
    <lineage>
        <taxon>Bacteria</taxon>
        <taxon>Bacillati</taxon>
        <taxon>Bacillota</taxon>
        <taxon>Clostridia</taxon>
        <taxon>Christensenellales</taxon>
        <taxon>Christensenellaceae</taxon>
        <taxon>Christensenellaceae incertae sedis</taxon>
        <taxon>Candidatus Caccalectryoclostridium</taxon>
    </lineage>
</organism>
<keyword evidence="1" id="KW-1133">Transmembrane helix</keyword>
<evidence type="ECO:0000313" key="2">
    <source>
        <dbReference type="EMBL" id="HIU63148.1"/>
    </source>
</evidence>
<dbReference type="Proteomes" id="UP000824145">
    <property type="component" value="Unassembled WGS sequence"/>
</dbReference>
<sequence>MDKIPEKKSDKIANGIFYGAGLLIAFVGFVCVLFVGVFLAASSVYGVYRSFALDGAGQIALGVLLSLIMLFSSAFLAYADVLIVKTVMRRADEWFGGEKGGKGEDDRRIKSAELARESGEAEIAEDNTKAK</sequence>
<keyword evidence="1" id="KW-0472">Membrane</keyword>
<feature type="transmembrane region" description="Helical" evidence="1">
    <location>
        <begin position="59"/>
        <end position="79"/>
    </location>
</feature>
<reference evidence="2" key="2">
    <citation type="journal article" date="2021" name="PeerJ">
        <title>Extensive microbial diversity within the chicken gut microbiome revealed by metagenomics and culture.</title>
        <authorList>
            <person name="Gilroy R."/>
            <person name="Ravi A."/>
            <person name="Getino M."/>
            <person name="Pursley I."/>
            <person name="Horton D.L."/>
            <person name="Alikhan N.F."/>
            <person name="Baker D."/>
            <person name="Gharbi K."/>
            <person name="Hall N."/>
            <person name="Watson M."/>
            <person name="Adriaenssens E.M."/>
            <person name="Foster-Nyarko E."/>
            <person name="Jarju S."/>
            <person name="Secka A."/>
            <person name="Antonio M."/>
            <person name="Oren A."/>
            <person name="Chaudhuri R.R."/>
            <person name="La Ragione R."/>
            <person name="Hildebrand F."/>
            <person name="Pallen M.J."/>
        </authorList>
    </citation>
    <scope>NUCLEOTIDE SEQUENCE</scope>
    <source>
        <strain evidence="2">9366</strain>
    </source>
</reference>
<accession>A0A9D1MM87</accession>
<protein>
    <submittedName>
        <fullName evidence="2">Uncharacterized protein</fullName>
    </submittedName>
</protein>
<dbReference type="EMBL" id="DVNJ01000030">
    <property type="protein sequence ID" value="HIU63148.1"/>
    <property type="molecule type" value="Genomic_DNA"/>
</dbReference>
<evidence type="ECO:0000256" key="1">
    <source>
        <dbReference type="SAM" id="Phobius"/>
    </source>
</evidence>
<feature type="transmembrane region" description="Helical" evidence="1">
    <location>
        <begin position="12"/>
        <end position="39"/>
    </location>
</feature>
<reference evidence="2" key="1">
    <citation type="submission" date="2020-10" db="EMBL/GenBank/DDBJ databases">
        <authorList>
            <person name="Gilroy R."/>
        </authorList>
    </citation>
    <scope>NUCLEOTIDE SEQUENCE</scope>
    <source>
        <strain evidence="2">9366</strain>
    </source>
</reference>
<name>A0A9D1MM87_9FIRM</name>
<gene>
    <name evidence="2" type="ORF">IAB07_05235</name>
</gene>
<comment type="caution">
    <text evidence="2">The sequence shown here is derived from an EMBL/GenBank/DDBJ whole genome shotgun (WGS) entry which is preliminary data.</text>
</comment>
<dbReference type="AlphaFoldDB" id="A0A9D1MM87"/>
<proteinExistence type="predicted"/>
<evidence type="ECO:0000313" key="3">
    <source>
        <dbReference type="Proteomes" id="UP000824145"/>
    </source>
</evidence>
<keyword evidence="1" id="KW-0812">Transmembrane</keyword>